<evidence type="ECO:0000313" key="4">
    <source>
        <dbReference type="Proteomes" id="UP001303046"/>
    </source>
</evidence>
<feature type="chain" id="PRO_5046026607" description="Transmembrane protein 242" evidence="2">
    <location>
        <begin position="18"/>
        <end position="121"/>
    </location>
</feature>
<name>A0ABR1D5M1_NECAM</name>
<keyword evidence="4" id="KW-1185">Reference proteome</keyword>
<organism evidence="3 4">
    <name type="scientific">Necator americanus</name>
    <name type="common">Human hookworm</name>
    <dbReference type="NCBI Taxonomy" id="51031"/>
    <lineage>
        <taxon>Eukaryota</taxon>
        <taxon>Metazoa</taxon>
        <taxon>Ecdysozoa</taxon>
        <taxon>Nematoda</taxon>
        <taxon>Chromadorea</taxon>
        <taxon>Rhabditida</taxon>
        <taxon>Rhabditina</taxon>
        <taxon>Rhabditomorpha</taxon>
        <taxon>Strongyloidea</taxon>
        <taxon>Ancylostomatidae</taxon>
        <taxon>Bunostominae</taxon>
        <taxon>Necator</taxon>
    </lineage>
</organism>
<reference evidence="3 4" key="1">
    <citation type="submission" date="2023-08" db="EMBL/GenBank/DDBJ databases">
        <title>A Necator americanus chromosomal reference genome.</title>
        <authorList>
            <person name="Ilik V."/>
            <person name="Petrzelkova K.J."/>
            <person name="Pardy F."/>
            <person name="Fuh T."/>
            <person name="Niatou-Singa F.S."/>
            <person name="Gouil Q."/>
            <person name="Baker L."/>
            <person name="Ritchie M.E."/>
            <person name="Jex A.R."/>
            <person name="Gazzola D."/>
            <person name="Li H."/>
            <person name="Toshio Fujiwara R."/>
            <person name="Zhan B."/>
            <person name="Aroian R.V."/>
            <person name="Pafco B."/>
            <person name="Schwarz E.M."/>
        </authorList>
    </citation>
    <scope>NUCLEOTIDE SEQUENCE [LARGE SCALE GENOMIC DNA]</scope>
    <source>
        <strain evidence="3 4">Aroian</strain>
        <tissue evidence="3">Whole animal</tissue>
    </source>
</reference>
<keyword evidence="1" id="KW-0812">Transmembrane</keyword>
<keyword evidence="2" id="KW-0732">Signal</keyword>
<dbReference type="EMBL" id="JAVFWL010000003">
    <property type="protein sequence ID" value="KAK6745820.1"/>
    <property type="molecule type" value="Genomic_DNA"/>
</dbReference>
<accession>A0ABR1D5M1</accession>
<keyword evidence="1" id="KW-0472">Membrane</keyword>
<dbReference type="Proteomes" id="UP001303046">
    <property type="component" value="Unassembled WGS sequence"/>
</dbReference>
<evidence type="ECO:0000313" key="3">
    <source>
        <dbReference type="EMBL" id="KAK6745820.1"/>
    </source>
</evidence>
<evidence type="ECO:0008006" key="5">
    <source>
        <dbReference type="Google" id="ProtNLM"/>
    </source>
</evidence>
<gene>
    <name evidence="3" type="primary">Necator_chrIII.g12894</name>
    <name evidence="3" type="ORF">RB195_012127</name>
</gene>
<protein>
    <recommendedName>
        <fullName evidence="5">Transmembrane protein 242</fullName>
    </recommendedName>
</protein>
<evidence type="ECO:0000256" key="2">
    <source>
        <dbReference type="SAM" id="SignalP"/>
    </source>
</evidence>
<sequence length="121" mass="13109">MNAILFISLLFVVDVLSYSTTRTPEHFEIGVVGNETFLDSEEVKKSVGMKKHKYGPLFMLTAFGAGLAASLAHYIFGNETFLDSEEAKKSVGMKKHKIGPIFIASAFGVGLGAGFLRTIFG</sequence>
<comment type="caution">
    <text evidence="3">The sequence shown here is derived from an EMBL/GenBank/DDBJ whole genome shotgun (WGS) entry which is preliminary data.</text>
</comment>
<proteinExistence type="predicted"/>
<feature type="transmembrane region" description="Helical" evidence="1">
    <location>
        <begin position="98"/>
        <end position="120"/>
    </location>
</feature>
<feature type="transmembrane region" description="Helical" evidence="1">
    <location>
        <begin position="57"/>
        <end position="77"/>
    </location>
</feature>
<evidence type="ECO:0000256" key="1">
    <source>
        <dbReference type="SAM" id="Phobius"/>
    </source>
</evidence>
<keyword evidence="1" id="KW-1133">Transmembrane helix</keyword>
<feature type="signal peptide" evidence="2">
    <location>
        <begin position="1"/>
        <end position="17"/>
    </location>
</feature>